<dbReference type="STRING" id="1306947.J120_03270"/>
<dbReference type="InterPro" id="IPR036789">
    <property type="entry name" value="Ribosomal_uL6-like_a/b-dom_sf"/>
</dbReference>
<dbReference type="eggNOG" id="COG0097">
    <property type="taxonomic scope" value="Bacteria"/>
</dbReference>
<comment type="caution">
    <text evidence="7">The sequence shown here is derived from an EMBL/GenBank/DDBJ whole genome shotgun (WGS) entry which is preliminary data.</text>
</comment>
<dbReference type="PANTHER" id="PTHR11655:SF14">
    <property type="entry name" value="LARGE RIBOSOMAL SUBUNIT PROTEIN UL6M"/>
    <property type="match status" value="1"/>
</dbReference>
<dbReference type="SUPFAM" id="SSF56053">
    <property type="entry name" value="Ribosomal protein L6"/>
    <property type="match status" value="2"/>
</dbReference>
<sequence length="185" mass="20545">MSKIGRKPIDLAGAKVTIKNNTVEYQGKVKSGTHILPEQLKAYVEADKLFIQKNDSGKHELSDREVNTLWGLHRALISNEIKGSQAPFERKLEINGLGFKAALAGQKITLTLGYTHKIDFELPQDVTLEIDKTGQKLTFKSSDKELVGFVTSQIRSFRPPEPYKGTGIKFADETITRKAGKTKSS</sequence>
<accession>A0A0D2I2B7</accession>
<dbReference type="GO" id="GO:0003735">
    <property type="term" value="F:structural constituent of ribosome"/>
    <property type="evidence" value="ECO:0007669"/>
    <property type="project" value="InterPro"/>
</dbReference>
<gene>
    <name evidence="7" type="ORF">J120_03270</name>
</gene>
<dbReference type="GO" id="GO:0019843">
    <property type="term" value="F:rRNA binding"/>
    <property type="evidence" value="ECO:0007669"/>
    <property type="project" value="UniProtKB-KW"/>
</dbReference>
<dbReference type="GO" id="GO:0002181">
    <property type="term" value="P:cytoplasmic translation"/>
    <property type="evidence" value="ECO:0007669"/>
    <property type="project" value="TreeGrafter"/>
</dbReference>
<proteinExistence type="inferred from homology"/>
<dbReference type="PIRSF" id="PIRSF002162">
    <property type="entry name" value="Ribosomal_L6"/>
    <property type="match status" value="1"/>
</dbReference>
<comment type="similarity">
    <text evidence="4">Belongs to the universal ribosomal protein uL6 family.</text>
</comment>
<dbReference type="Pfam" id="PF00347">
    <property type="entry name" value="Ribosomal_L6"/>
    <property type="match status" value="1"/>
</dbReference>
<dbReference type="EMBL" id="ARQD01000002">
    <property type="protein sequence ID" value="KIX85300.1"/>
    <property type="molecule type" value="Genomic_DNA"/>
</dbReference>
<keyword evidence="2 4" id="KW-0687">Ribonucleoprotein</keyword>
<evidence type="ECO:0000259" key="6">
    <source>
        <dbReference type="Pfam" id="PF00347"/>
    </source>
</evidence>
<keyword evidence="1 4" id="KW-0689">Ribosomal protein</keyword>
<dbReference type="Proteomes" id="UP000032214">
    <property type="component" value="Unassembled WGS sequence"/>
</dbReference>
<evidence type="ECO:0000313" key="7">
    <source>
        <dbReference type="EMBL" id="KIX85300.1"/>
    </source>
</evidence>
<dbReference type="InterPro" id="IPR019906">
    <property type="entry name" value="Ribosomal_uL6_bac-type"/>
</dbReference>
<evidence type="ECO:0000256" key="1">
    <source>
        <dbReference type="ARBA" id="ARBA00022980"/>
    </source>
</evidence>
<keyword evidence="5" id="KW-0699">rRNA-binding</keyword>
<dbReference type="InterPro" id="IPR020040">
    <property type="entry name" value="Ribosomal_uL6_a/b-dom"/>
</dbReference>
<dbReference type="PANTHER" id="PTHR11655">
    <property type="entry name" value="60S/50S RIBOSOMAL PROTEIN L6/L9"/>
    <property type="match status" value="1"/>
</dbReference>
<evidence type="ECO:0000256" key="4">
    <source>
        <dbReference type="RuleBase" id="RU003869"/>
    </source>
</evidence>
<reference evidence="7 8" key="1">
    <citation type="journal article" date="2013" name="Proc. Natl. Acad. Sci. U.S.A.">
        <title>Candidate phylum TM6 genome recovered from a hospital sink biofilm provides genomic insights into this uncultivated phylum.</title>
        <authorList>
            <person name="McLean J.S."/>
            <person name="Lombardo M.J."/>
            <person name="Badger J.H."/>
            <person name="Edlund A."/>
            <person name="Novotny M."/>
            <person name="Yee-Greenbaum J."/>
            <person name="Vyahhi N."/>
            <person name="Hall A.P."/>
            <person name="Yang Y."/>
            <person name="Dupont C.L."/>
            <person name="Ziegler M.G."/>
            <person name="Chitsaz H."/>
            <person name="Allen A.E."/>
            <person name="Yooseph S."/>
            <person name="Tesler G."/>
            <person name="Pevzner P.A."/>
            <person name="Friedman R.M."/>
            <person name="Nealson K.H."/>
            <person name="Venter J.C."/>
            <person name="Lasken R.S."/>
        </authorList>
    </citation>
    <scope>NUCLEOTIDE SEQUENCE [LARGE SCALE GENOMIC DNA]</scope>
    <source>
        <strain evidence="7 8">TM6SC1</strain>
    </source>
</reference>
<keyword evidence="8" id="KW-1185">Reference proteome</keyword>
<dbReference type="Gene3D" id="3.90.930.12">
    <property type="entry name" value="Ribosomal protein L6, alpha-beta domain"/>
    <property type="match status" value="2"/>
</dbReference>
<protein>
    <recommendedName>
        <fullName evidence="3 5">50S ribosomal protein L6</fullName>
    </recommendedName>
</protein>
<dbReference type="AlphaFoldDB" id="A0A0D2I2B7"/>
<organism evidence="7 8">
    <name type="scientific">candidate division TM6 bacterium JCVI TM6SC1</name>
    <dbReference type="NCBI Taxonomy" id="1306947"/>
    <lineage>
        <taxon>Bacteria</taxon>
        <taxon>Candidatus Babelota</taxon>
        <taxon>Vermiphilus</taxon>
    </lineage>
</organism>
<evidence type="ECO:0000313" key="8">
    <source>
        <dbReference type="Proteomes" id="UP000032214"/>
    </source>
</evidence>
<evidence type="ECO:0000256" key="2">
    <source>
        <dbReference type="ARBA" id="ARBA00023274"/>
    </source>
</evidence>
<comment type="function">
    <text evidence="5">This protein binds to the 23S rRNA, and is important in its secondary structure. It is located near the subunit interface in the base of the L7/L12 stalk, and near the tRNA binding site of the peptidyltransferase center.</text>
</comment>
<evidence type="ECO:0000256" key="5">
    <source>
        <dbReference type="RuleBase" id="RU003870"/>
    </source>
</evidence>
<feature type="domain" description="Large ribosomal subunit protein uL6 alpha-beta" evidence="6">
    <location>
        <begin position="96"/>
        <end position="169"/>
    </location>
</feature>
<evidence type="ECO:0000256" key="3">
    <source>
        <dbReference type="ARBA" id="ARBA00035454"/>
    </source>
</evidence>
<name>A0A0D2I2B7_9BACT</name>
<keyword evidence="5" id="KW-0694">RNA-binding</keyword>
<dbReference type="InterPro" id="IPR000702">
    <property type="entry name" value="Ribosomal_uL6-like"/>
</dbReference>
<dbReference type="PRINTS" id="PR00059">
    <property type="entry name" value="RIBOSOMALL6"/>
</dbReference>
<dbReference type="GO" id="GO:0022625">
    <property type="term" value="C:cytosolic large ribosomal subunit"/>
    <property type="evidence" value="ECO:0007669"/>
    <property type="project" value="TreeGrafter"/>
</dbReference>